<sequence>MIPLPQRPIAGLSTLPWLSLGFLLLTLGLLLGWQGLRDDDERALQAWYNDSGLLALEQPAYLSWLRLHGQVDKAWAVERDPVDEQGRHSLWHFRQLAFDPAFAAHNRATVAGQDIPYWHGAELTRWQQLRDQFEHRAATLPRQRAGLNPADTRPATLLTVHFTSNGLLGWLLCALVLLPFAWALEGTLGWRRMLMLWPLSAVLAGALSGILLRPDHQLLLGGQVMVSAAVGMYLGLFGRERLRFLLPGRNQTPEWPAWLLLPFWLVLPATAPMLGQSWLPPVLGLLCGAALVQLARMPDMSLFEEQDSEDDPGERDGLRHHLTGGWAALGSMQFRDAEQHFLAAVRLAPTHFNALCGLYQVRKLRPQEVDFLATASRLLTLPLVDDGERRQQHALWREAQQLCGDALRLNTATRLQLARQFASVDALDDAEALLHALPEDAHPHAVIAAQRALGEGFTRRGNHNKARHYLARADAVTD</sequence>
<dbReference type="AlphaFoldDB" id="A0A0B4XLH1"/>
<dbReference type="EMBL" id="CP004387">
    <property type="protein sequence ID" value="AJD49129.1"/>
    <property type="molecule type" value="Genomic_DNA"/>
</dbReference>
<evidence type="ECO:0000256" key="4">
    <source>
        <dbReference type="ARBA" id="ARBA00023136"/>
    </source>
</evidence>
<evidence type="ECO:0000256" key="5">
    <source>
        <dbReference type="SAM" id="Phobius"/>
    </source>
</evidence>
<keyword evidence="2 5" id="KW-0812">Transmembrane</keyword>
<dbReference type="GO" id="GO:0016020">
    <property type="term" value="C:membrane"/>
    <property type="evidence" value="ECO:0007669"/>
    <property type="project" value="UniProtKB-SubCell"/>
</dbReference>
<dbReference type="SUPFAM" id="SSF144091">
    <property type="entry name" value="Rhomboid-like"/>
    <property type="match status" value="1"/>
</dbReference>
<evidence type="ECO:0000313" key="7">
    <source>
        <dbReference type="Proteomes" id="UP000006764"/>
    </source>
</evidence>
<keyword evidence="4 5" id="KW-0472">Membrane</keyword>
<dbReference type="KEGG" id="apac:S7S_13585"/>
<dbReference type="GO" id="GO:0004252">
    <property type="term" value="F:serine-type endopeptidase activity"/>
    <property type="evidence" value="ECO:0007669"/>
    <property type="project" value="InterPro"/>
</dbReference>
<evidence type="ECO:0000256" key="1">
    <source>
        <dbReference type="ARBA" id="ARBA00004141"/>
    </source>
</evidence>
<evidence type="ECO:0000256" key="2">
    <source>
        <dbReference type="ARBA" id="ARBA00022692"/>
    </source>
</evidence>
<dbReference type="Gene3D" id="1.20.1540.10">
    <property type="entry name" value="Rhomboid-like"/>
    <property type="match status" value="1"/>
</dbReference>
<proteinExistence type="predicted"/>
<reference evidence="6 7" key="1">
    <citation type="journal article" date="2012" name="J. Bacteriol.">
        <title>Genome sequence of an alkane-degrading bacterium, Alcanivorax pacificus type strain W11-5, isolated from deep sea sediment.</title>
        <authorList>
            <person name="Lai Q."/>
            <person name="Shao Z."/>
        </authorList>
    </citation>
    <scope>NUCLEOTIDE SEQUENCE [LARGE SCALE GENOMIC DNA]</scope>
    <source>
        <strain evidence="6 7">W11-5</strain>
    </source>
</reference>
<comment type="subcellular location">
    <subcellularLocation>
        <location evidence="1">Membrane</location>
        <topology evidence="1">Multi-pass membrane protein</topology>
    </subcellularLocation>
</comment>
<name>A0A0B4XLH1_9GAMM</name>
<dbReference type="RefSeq" id="WP_008734175.1">
    <property type="nucleotide sequence ID" value="NZ_CP004387.1"/>
</dbReference>
<keyword evidence="7" id="KW-1185">Reference proteome</keyword>
<protein>
    <recommendedName>
        <fullName evidence="8">Peptidase S54 rhomboid domain-containing protein</fullName>
    </recommendedName>
</protein>
<accession>A0A0B4XLH1</accession>
<dbReference type="Proteomes" id="UP000006764">
    <property type="component" value="Chromosome"/>
</dbReference>
<keyword evidence="3 5" id="KW-1133">Transmembrane helix</keyword>
<evidence type="ECO:0000256" key="3">
    <source>
        <dbReference type="ARBA" id="ARBA00022989"/>
    </source>
</evidence>
<feature type="transmembrane region" description="Helical" evidence="5">
    <location>
        <begin position="12"/>
        <end position="33"/>
    </location>
</feature>
<evidence type="ECO:0008006" key="8">
    <source>
        <dbReference type="Google" id="ProtNLM"/>
    </source>
</evidence>
<dbReference type="OrthoDB" id="6077128at2"/>
<organism evidence="6 7">
    <name type="scientific">Isoalcanivorax pacificus W11-5</name>
    <dbReference type="NCBI Taxonomy" id="391936"/>
    <lineage>
        <taxon>Bacteria</taxon>
        <taxon>Pseudomonadati</taxon>
        <taxon>Pseudomonadota</taxon>
        <taxon>Gammaproteobacteria</taxon>
        <taxon>Oceanospirillales</taxon>
        <taxon>Alcanivoracaceae</taxon>
        <taxon>Isoalcanivorax</taxon>
    </lineage>
</organism>
<dbReference type="InterPro" id="IPR035952">
    <property type="entry name" value="Rhomboid-like_sf"/>
</dbReference>
<dbReference type="HOGENOM" id="CLU_570664_0_0_6"/>
<dbReference type="STRING" id="391936.S7S_13585"/>
<feature type="transmembrane region" description="Helical" evidence="5">
    <location>
        <begin position="167"/>
        <end position="184"/>
    </location>
</feature>
<gene>
    <name evidence="6" type="ORF">S7S_13585</name>
</gene>
<evidence type="ECO:0000313" key="6">
    <source>
        <dbReference type="EMBL" id="AJD49129.1"/>
    </source>
</evidence>
<feature type="transmembrane region" description="Helical" evidence="5">
    <location>
        <begin position="218"/>
        <end position="235"/>
    </location>
</feature>
<feature type="transmembrane region" description="Helical" evidence="5">
    <location>
        <begin position="196"/>
        <end position="212"/>
    </location>
</feature>